<comment type="caution">
    <text evidence="2">The sequence shown here is derived from an EMBL/GenBank/DDBJ whole genome shotgun (WGS) entry which is preliminary data.</text>
</comment>
<sequence length="104" mass="11468">MPATEYKSTWKVDPAQQRQKSAKTEELELDFSTPHAGTSRLVDATRNEDVAICIDTSAADMNVSNDEAIARTLQEEESIELENGNYEGGGLCLHEDDQVHGQIC</sequence>
<feature type="region of interest" description="Disordered" evidence="1">
    <location>
        <begin position="1"/>
        <end position="27"/>
    </location>
</feature>
<accession>A0A8T2SHX7</accession>
<proteinExistence type="predicted"/>
<gene>
    <name evidence="2" type="ORF">KP509_20G088300</name>
</gene>
<keyword evidence="3" id="KW-1185">Reference proteome</keyword>
<reference evidence="2" key="1">
    <citation type="submission" date="2021-08" db="EMBL/GenBank/DDBJ databases">
        <title>WGS assembly of Ceratopteris richardii.</title>
        <authorList>
            <person name="Marchant D.B."/>
            <person name="Chen G."/>
            <person name="Jenkins J."/>
            <person name="Shu S."/>
            <person name="Leebens-Mack J."/>
            <person name="Grimwood J."/>
            <person name="Schmutz J."/>
            <person name="Soltis P."/>
            <person name="Soltis D."/>
            <person name="Chen Z.-H."/>
        </authorList>
    </citation>
    <scope>NUCLEOTIDE SEQUENCE</scope>
    <source>
        <strain evidence="2">Whitten #5841</strain>
        <tissue evidence="2">Leaf</tissue>
    </source>
</reference>
<organism evidence="2 3">
    <name type="scientific">Ceratopteris richardii</name>
    <name type="common">Triangle waterfern</name>
    <dbReference type="NCBI Taxonomy" id="49495"/>
    <lineage>
        <taxon>Eukaryota</taxon>
        <taxon>Viridiplantae</taxon>
        <taxon>Streptophyta</taxon>
        <taxon>Embryophyta</taxon>
        <taxon>Tracheophyta</taxon>
        <taxon>Polypodiopsida</taxon>
        <taxon>Polypodiidae</taxon>
        <taxon>Polypodiales</taxon>
        <taxon>Pteridineae</taxon>
        <taxon>Pteridaceae</taxon>
        <taxon>Parkerioideae</taxon>
        <taxon>Ceratopteris</taxon>
    </lineage>
</organism>
<protein>
    <submittedName>
        <fullName evidence="2">Uncharacterized protein</fullName>
    </submittedName>
</protein>
<dbReference type="AlphaFoldDB" id="A0A8T2SHX7"/>
<dbReference type="EMBL" id="CM035425">
    <property type="protein sequence ID" value="KAH7332459.1"/>
    <property type="molecule type" value="Genomic_DNA"/>
</dbReference>
<evidence type="ECO:0000313" key="3">
    <source>
        <dbReference type="Proteomes" id="UP000825935"/>
    </source>
</evidence>
<evidence type="ECO:0000256" key="1">
    <source>
        <dbReference type="SAM" id="MobiDB-lite"/>
    </source>
</evidence>
<evidence type="ECO:0000313" key="2">
    <source>
        <dbReference type="EMBL" id="KAH7332459.1"/>
    </source>
</evidence>
<name>A0A8T2SHX7_CERRI</name>
<dbReference type="Proteomes" id="UP000825935">
    <property type="component" value="Chromosome 20"/>
</dbReference>